<evidence type="ECO:0000313" key="2">
    <source>
        <dbReference type="EMBL" id="GER98525.1"/>
    </source>
</evidence>
<organism evidence="2 3">
    <name type="scientific">Acrocarpospora corrugata</name>
    <dbReference type="NCBI Taxonomy" id="35763"/>
    <lineage>
        <taxon>Bacteria</taxon>
        <taxon>Bacillati</taxon>
        <taxon>Actinomycetota</taxon>
        <taxon>Actinomycetes</taxon>
        <taxon>Streptosporangiales</taxon>
        <taxon>Streptosporangiaceae</taxon>
        <taxon>Acrocarpospora</taxon>
    </lineage>
</organism>
<feature type="region of interest" description="Disordered" evidence="1">
    <location>
        <begin position="1"/>
        <end position="30"/>
    </location>
</feature>
<keyword evidence="3" id="KW-1185">Reference proteome</keyword>
<accession>A0A5M3VPE4</accession>
<dbReference type="Proteomes" id="UP000334990">
    <property type="component" value="Unassembled WGS sequence"/>
</dbReference>
<evidence type="ECO:0000256" key="1">
    <source>
        <dbReference type="SAM" id="MobiDB-lite"/>
    </source>
</evidence>
<proteinExistence type="predicted"/>
<comment type="caution">
    <text evidence="2">The sequence shown here is derived from an EMBL/GenBank/DDBJ whole genome shotgun (WGS) entry which is preliminary data.</text>
</comment>
<evidence type="ECO:0000313" key="3">
    <source>
        <dbReference type="Proteomes" id="UP000334990"/>
    </source>
</evidence>
<protein>
    <submittedName>
        <fullName evidence="2">Uncharacterized protein</fullName>
    </submittedName>
</protein>
<dbReference type="AlphaFoldDB" id="A0A5M3VPE4"/>
<gene>
    <name evidence="2" type="ORF">Acor_05870</name>
</gene>
<dbReference type="EMBL" id="BLAD01000036">
    <property type="protein sequence ID" value="GER98525.1"/>
    <property type="molecule type" value="Genomic_DNA"/>
</dbReference>
<reference evidence="2 3" key="1">
    <citation type="submission" date="2019-10" db="EMBL/GenBank/DDBJ databases">
        <title>Whole genome shotgun sequence of Acrocarpospora corrugata NBRC 13972.</title>
        <authorList>
            <person name="Ichikawa N."/>
            <person name="Kimura A."/>
            <person name="Kitahashi Y."/>
            <person name="Komaki H."/>
            <person name="Oguchi A."/>
        </authorList>
    </citation>
    <scope>NUCLEOTIDE SEQUENCE [LARGE SCALE GENOMIC DNA]</scope>
    <source>
        <strain evidence="2 3">NBRC 13972</strain>
    </source>
</reference>
<name>A0A5M3VPE4_9ACTN</name>
<sequence length="76" mass="7784">MSAGTGTGQGRSSIVPAAWAGPGSPTEPTTARATVKSVIHWRTGFASLPKSVLIGDLVSTYEISGDHGRTLAFLAE</sequence>